<evidence type="ECO:0000313" key="3">
    <source>
        <dbReference type="Proteomes" id="UP000694287"/>
    </source>
</evidence>
<dbReference type="EMBL" id="JADQDK010000001">
    <property type="protein sequence ID" value="MBW0137300.1"/>
    <property type="molecule type" value="Genomic_DNA"/>
</dbReference>
<keyword evidence="3" id="KW-1185">Reference proteome</keyword>
<accession>A0ABS6UYG0</accession>
<evidence type="ECO:0000313" key="2">
    <source>
        <dbReference type="EMBL" id="MBW0137300.1"/>
    </source>
</evidence>
<organism evidence="2 3">
    <name type="scientific">Pseudonocardia abyssalis</name>
    <dbReference type="NCBI Taxonomy" id="2792008"/>
    <lineage>
        <taxon>Bacteria</taxon>
        <taxon>Bacillati</taxon>
        <taxon>Actinomycetota</taxon>
        <taxon>Actinomycetes</taxon>
        <taxon>Pseudonocardiales</taxon>
        <taxon>Pseudonocardiaceae</taxon>
        <taxon>Pseudonocardia</taxon>
    </lineage>
</organism>
<feature type="region of interest" description="Disordered" evidence="1">
    <location>
        <begin position="54"/>
        <end position="99"/>
    </location>
</feature>
<protein>
    <recommendedName>
        <fullName evidence="4">Anti-sigma-M factor RsmA</fullName>
    </recommendedName>
</protein>
<comment type="caution">
    <text evidence="2">The sequence shown here is derived from an EMBL/GenBank/DDBJ whole genome shotgun (WGS) entry which is preliminary data.</text>
</comment>
<dbReference type="Proteomes" id="UP000694287">
    <property type="component" value="Unassembled WGS sequence"/>
</dbReference>
<evidence type="ECO:0008006" key="4">
    <source>
        <dbReference type="Google" id="ProtNLM"/>
    </source>
</evidence>
<reference evidence="2 3" key="1">
    <citation type="submission" date="2020-11" db="EMBL/GenBank/DDBJ databases">
        <title>Pseudonocardia abyssalis sp. nov. and Pseudonocardia oceani sp. nov., description and phylogenomic analysis of two novel actinomycetes isolated from the deep Southern Ocean.</title>
        <authorList>
            <person name="Parra J."/>
        </authorList>
    </citation>
    <scope>NUCLEOTIDE SEQUENCE [LARGE SCALE GENOMIC DNA]</scope>
    <source>
        <strain evidence="2 3">KRD-168</strain>
    </source>
</reference>
<evidence type="ECO:0000256" key="1">
    <source>
        <dbReference type="SAM" id="MobiDB-lite"/>
    </source>
</evidence>
<name>A0ABS6UYG0_9PSEU</name>
<sequence length="217" mass="21935">MTDPDAPDVELLADLDAGLLAPARADEVRRAAVADPRCAAVLDALAATRADLAAVPTPPVPSGLRRWTAPGGPSDSHRGIPGPGRSRPRHPRTRPGSGHRARWVLAAAAAAVVALLCGVPASGPDAALDVSRVELAAVARSTVGLTDLGDLTDPARRDACLRDAGLPGAAVLGGRQVRLEGTPGVLLVLSTGELGRIRVLVVSPSCAVLDDTVVGGP</sequence>
<proteinExistence type="predicted"/>
<gene>
    <name evidence="2" type="ORF">I4I81_24005</name>
</gene>
<dbReference type="RefSeq" id="WP_218601209.1">
    <property type="nucleotide sequence ID" value="NZ_JADQDJ010000014.1"/>
</dbReference>
<feature type="compositionally biased region" description="Basic residues" evidence="1">
    <location>
        <begin position="86"/>
        <end position="99"/>
    </location>
</feature>